<evidence type="ECO:0000313" key="2">
    <source>
        <dbReference type="Proteomes" id="UP000016801"/>
    </source>
</evidence>
<sequence>MTFRQVIGENPGKSKIDCLDILIKFFQKLHRGLYDESTVDTELRGQLEKAVLTEPDCKWAICQGSTTFEGLVGDLCKGFGVDNAMEKASMQALPPRQQQYVAATPSQAMITVPTQQTLPMPPESSDDHQSMFTDRRYGRANTPRRTYAGKGKSTRKQCFVCGRQGCWSTNHSRDEQRKAKDKWWKDKRLDGAPTEKRYDAFLQAYEGVPTPTEISDDEDEDDHIAHHAYETVNDTAFMSFQPAEVHLTYTNCFVATILDDASVDDAPAPSHSAEALLLHSLRDNAINLGLARVLSDDLPKCHGTPLNAIGR</sequence>
<dbReference type="STRING" id="1111077.M1W340"/>
<accession>M1W340</accession>
<name>M1W340_CLAP2</name>
<evidence type="ECO:0000313" key="1">
    <source>
        <dbReference type="EMBL" id="CCE28170.1"/>
    </source>
</evidence>
<keyword evidence="2" id="KW-1185">Reference proteome</keyword>
<dbReference type="AlphaFoldDB" id="M1W340"/>
<organism evidence="1 2">
    <name type="scientific">Claviceps purpurea (strain 20.1)</name>
    <name type="common">Ergot fungus</name>
    <name type="synonym">Sphacelia segetum</name>
    <dbReference type="NCBI Taxonomy" id="1111077"/>
    <lineage>
        <taxon>Eukaryota</taxon>
        <taxon>Fungi</taxon>
        <taxon>Dikarya</taxon>
        <taxon>Ascomycota</taxon>
        <taxon>Pezizomycotina</taxon>
        <taxon>Sordariomycetes</taxon>
        <taxon>Hypocreomycetidae</taxon>
        <taxon>Hypocreales</taxon>
        <taxon>Clavicipitaceae</taxon>
        <taxon>Claviceps</taxon>
    </lineage>
</organism>
<dbReference type="EMBL" id="CAGA01000007">
    <property type="protein sequence ID" value="CCE28170.1"/>
    <property type="molecule type" value="Genomic_DNA"/>
</dbReference>
<protein>
    <submittedName>
        <fullName evidence="1">Uncharacterized protein</fullName>
    </submittedName>
</protein>
<dbReference type="OrthoDB" id="4948765at2759"/>
<dbReference type="HOGENOM" id="CLU_894301_0_0_1"/>
<dbReference type="VEuPathDB" id="FungiDB:CPUR_01644"/>
<proteinExistence type="predicted"/>
<dbReference type="Proteomes" id="UP000016801">
    <property type="component" value="Unassembled WGS sequence"/>
</dbReference>
<comment type="caution">
    <text evidence="1">The sequence shown here is derived from an EMBL/GenBank/DDBJ whole genome shotgun (WGS) entry which is preliminary data.</text>
</comment>
<reference evidence="1 2" key="1">
    <citation type="journal article" date="2013" name="PLoS Genet.">
        <title>Plant-symbiotic fungi as chemical engineers: Multi-genome analysis of the Clavicipitaceae reveals dynamics of alkaloid loci.</title>
        <authorList>
            <person name="Schardl C.L."/>
            <person name="Young C.A."/>
            <person name="Hesse U."/>
            <person name="Amyotte S.G."/>
            <person name="Andreeva K."/>
            <person name="Calie P.J."/>
            <person name="Fleetwood D.J."/>
            <person name="Haws D.C."/>
            <person name="Moore N."/>
            <person name="Oeser B."/>
            <person name="Panaccione D.G."/>
            <person name="Schweri K.K."/>
            <person name="Voisey C.R."/>
            <person name="Farman M.L."/>
            <person name="Jaromczyk J.W."/>
            <person name="Roe B.A."/>
            <person name="O'Sullivan D.M."/>
            <person name="Scott B."/>
            <person name="Tudzynski P."/>
            <person name="An Z."/>
            <person name="Arnaoudova E.G."/>
            <person name="Bullock C.T."/>
            <person name="Charlton N.D."/>
            <person name="Chen L."/>
            <person name="Cox M."/>
            <person name="Dinkins R.D."/>
            <person name="Florea S."/>
            <person name="Glenn A.E."/>
            <person name="Gordon A."/>
            <person name="Gueldener U."/>
            <person name="Harris D.R."/>
            <person name="Hollin W."/>
            <person name="Jaromczyk J."/>
            <person name="Johnson R.D."/>
            <person name="Khan A.K."/>
            <person name="Leistner E."/>
            <person name="Leuchtmann A."/>
            <person name="Li C."/>
            <person name="Liu J."/>
            <person name="Liu J."/>
            <person name="Liu M."/>
            <person name="Mace W."/>
            <person name="Machado C."/>
            <person name="Nagabhyru P."/>
            <person name="Pan J."/>
            <person name="Schmid J."/>
            <person name="Sugawara K."/>
            <person name="Steiner U."/>
            <person name="Takach J.E."/>
            <person name="Tanaka E."/>
            <person name="Webb J.S."/>
            <person name="Wilson E.V."/>
            <person name="Wiseman J.L."/>
            <person name="Yoshida R."/>
            <person name="Zeng Z."/>
        </authorList>
    </citation>
    <scope>NUCLEOTIDE SEQUENCE [LARGE SCALE GENOMIC DNA]</scope>
    <source>
        <strain evidence="1 2">20.1</strain>
    </source>
</reference>
<gene>
    <name evidence="1" type="ORF">CPUR_01644</name>
</gene>
<dbReference type="PhylomeDB" id="M1W340"/>